<dbReference type="InterPro" id="IPR036259">
    <property type="entry name" value="MFS_trans_sf"/>
</dbReference>
<dbReference type="RefSeq" id="XP_038071092.1">
    <property type="nucleotide sequence ID" value="XM_038215164.1"/>
</dbReference>
<keyword evidence="1" id="KW-1133">Transmembrane helix</keyword>
<protein>
    <submittedName>
        <fullName evidence="2">Uncharacterized protein</fullName>
    </submittedName>
</protein>
<dbReference type="GeneID" id="119739988"/>
<dbReference type="OrthoDB" id="2213137at2759"/>
<dbReference type="AlphaFoldDB" id="A0A914B6K4"/>
<sequence length="165" mass="18038">MVGSGKTSVAARVQDQPSRWGIVVVVAAHMSLALIAFCQSSGSVFYLSWRSEFDTNAKETAAISSIMTCVCSFSMFVGGVMTQRCGCKLVGIIGGVLTTLGMLDSVWVQNISQLYLTAVVTGVGLGIWLRTLRWSLSLYTSRMDTLQPTPWRALVVVQGKWQRRH</sequence>
<feature type="transmembrane region" description="Helical" evidence="1">
    <location>
        <begin position="89"/>
        <end position="108"/>
    </location>
</feature>
<dbReference type="Proteomes" id="UP000887568">
    <property type="component" value="Unplaced"/>
</dbReference>
<dbReference type="EnsemblMetazoa" id="XM_038215164.1">
    <property type="protein sequence ID" value="XP_038071092.1"/>
    <property type="gene ID" value="LOC119739988"/>
</dbReference>
<reference evidence="2" key="1">
    <citation type="submission" date="2022-11" db="UniProtKB">
        <authorList>
            <consortium name="EnsemblMetazoa"/>
        </authorList>
    </citation>
    <scope>IDENTIFICATION</scope>
</reference>
<feature type="transmembrane region" description="Helical" evidence="1">
    <location>
        <begin position="61"/>
        <end position="82"/>
    </location>
</feature>
<dbReference type="PANTHER" id="PTHR11360">
    <property type="entry name" value="MONOCARBOXYLATE TRANSPORTER"/>
    <property type="match status" value="1"/>
</dbReference>
<keyword evidence="3" id="KW-1185">Reference proteome</keyword>
<name>A0A914B6K4_PATMI</name>
<dbReference type="GO" id="GO:0008028">
    <property type="term" value="F:monocarboxylic acid transmembrane transporter activity"/>
    <property type="evidence" value="ECO:0007669"/>
    <property type="project" value="TreeGrafter"/>
</dbReference>
<dbReference type="PANTHER" id="PTHR11360:SF284">
    <property type="entry name" value="EG:103B4.3 PROTEIN-RELATED"/>
    <property type="match status" value="1"/>
</dbReference>
<dbReference type="InterPro" id="IPR050327">
    <property type="entry name" value="Proton-linked_MCT"/>
</dbReference>
<feature type="transmembrane region" description="Helical" evidence="1">
    <location>
        <begin position="114"/>
        <end position="132"/>
    </location>
</feature>
<accession>A0A914B6K4</accession>
<organism evidence="2 3">
    <name type="scientific">Patiria miniata</name>
    <name type="common">Bat star</name>
    <name type="synonym">Asterina miniata</name>
    <dbReference type="NCBI Taxonomy" id="46514"/>
    <lineage>
        <taxon>Eukaryota</taxon>
        <taxon>Metazoa</taxon>
        <taxon>Echinodermata</taxon>
        <taxon>Eleutherozoa</taxon>
        <taxon>Asterozoa</taxon>
        <taxon>Asteroidea</taxon>
        <taxon>Valvatacea</taxon>
        <taxon>Valvatida</taxon>
        <taxon>Asterinidae</taxon>
        <taxon>Patiria</taxon>
    </lineage>
</organism>
<proteinExistence type="predicted"/>
<evidence type="ECO:0000313" key="3">
    <source>
        <dbReference type="Proteomes" id="UP000887568"/>
    </source>
</evidence>
<dbReference type="Gene3D" id="1.20.1250.20">
    <property type="entry name" value="MFS general substrate transporter like domains"/>
    <property type="match status" value="1"/>
</dbReference>
<evidence type="ECO:0000313" key="2">
    <source>
        <dbReference type="EnsemblMetazoa" id="XP_038071092.1"/>
    </source>
</evidence>
<keyword evidence="1" id="KW-0472">Membrane</keyword>
<keyword evidence="1" id="KW-0812">Transmembrane</keyword>
<feature type="transmembrane region" description="Helical" evidence="1">
    <location>
        <begin position="20"/>
        <end position="49"/>
    </location>
</feature>
<evidence type="ECO:0000256" key="1">
    <source>
        <dbReference type="SAM" id="Phobius"/>
    </source>
</evidence>
<dbReference type="SUPFAM" id="SSF103473">
    <property type="entry name" value="MFS general substrate transporter"/>
    <property type="match status" value="1"/>
</dbReference>